<keyword evidence="1" id="KW-1133">Transmembrane helix</keyword>
<dbReference type="RefSeq" id="WP_087134308.1">
    <property type="nucleotide sequence ID" value="NZ_FUKP01000060.1"/>
</dbReference>
<dbReference type="Proteomes" id="UP000196230">
    <property type="component" value="Unassembled WGS sequence"/>
</dbReference>
<evidence type="ECO:0000313" key="3">
    <source>
        <dbReference type="Proteomes" id="UP000196230"/>
    </source>
</evidence>
<feature type="transmembrane region" description="Helical" evidence="1">
    <location>
        <begin position="107"/>
        <end position="127"/>
    </location>
</feature>
<keyword evidence="1" id="KW-0472">Membrane</keyword>
<organism evidence="2 3">
    <name type="scientific">Micrococcus lylae</name>
    <dbReference type="NCBI Taxonomy" id="1273"/>
    <lineage>
        <taxon>Bacteria</taxon>
        <taxon>Bacillati</taxon>
        <taxon>Actinomycetota</taxon>
        <taxon>Actinomycetes</taxon>
        <taxon>Micrococcales</taxon>
        <taxon>Micrococcaceae</taxon>
        <taxon>Micrococcus</taxon>
    </lineage>
</organism>
<dbReference type="EMBL" id="FUKP01000060">
    <property type="protein sequence ID" value="SJN31563.1"/>
    <property type="molecule type" value="Genomic_DNA"/>
</dbReference>
<evidence type="ECO:0000313" key="2">
    <source>
        <dbReference type="EMBL" id="SJN31563.1"/>
    </source>
</evidence>
<feature type="transmembrane region" description="Helical" evidence="1">
    <location>
        <begin position="157"/>
        <end position="174"/>
    </location>
</feature>
<sequence length="340" mass="35534">MKTTEFGMFAHAPMSGEAAAYLPKRATRPGFLRPGSRSYGLLAAAGLGALSLLDPSEGDARERRTVNRIIAAATGVYGAAELRAAMDVGALAAGVTPRFTTRLRNGLMGLAGGAAAGGLVALAPAVYAKWDAKSMDLLEKVGATGLAQRAGLTHPRAAMAVLGVAAALLGNAAARRTHRDAVQQGALLRFMDDMPEDEDGLAPVPVPAAARVLLETLLDPALAEGAALPGQAALRAQLAHTKAVEQEPGVEFTDWLPLVVDAETPLVRAVPHDFTWPVRGRFTHEGQEFEVRLCVVDGELGALVVEPVDQDSDDAWQARATLESWPSPEELAFAVDGAEG</sequence>
<reference evidence="2 3" key="1">
    <citation type="submission" date="2017-02" db="EMBL/GenBank/DDBJ databases">
        <authorList>
            <person name="Peterson S.W."/>
        </authorList>
    </citation>
    <scope>NUCLEOTIDE SEQUENCE [LARGE SCALE GENOMIC DNA]</scope>
    <source>
        <strain evidence="2 3">2B3F</strain>
    </source>
</reference>
<accession>A0A1R4JII5</accession>
<keyword evidence="1" id="KW-0812">Transmembrane</keyword>
<protein>
    <submittedName>
        <fullName evidence="2">Uncharacterized protein</fullName>
    </submittedName>
</protein>
<dbReference type="AlphaFoldDB" id="A0A1R4JII5"/>
<evidence type="ECO:0000256" key="1">
    <source>
        <dbReference type="SAM" id="Phobius"/>
    </source>
</evidence>
<gene>
    <name evidence="2" type="ORF">FM125_08620</name>
</gene>
<proteinExistence type="predicted"/>
<name>A0A1R4JII5_9MICC</name>